<reference evidence="7 8" key="1">
    <citation type="submission" date="2020-02" db="EMBL/GenBank/DDBJ databases">
        <title>Out from the shadows clarifying the taxonomy of the family Cryomorphaceae and related taxa by utilizing the GTDB taxonomic framework.</title>
        <authorList>
            <person name="Bowman J.P."/>
        </authorList>
    </citation>
    <scope>NUCLEOTIDE SEQUENCE [LARGE SCALE GENOMIC DNA]</scope>
    <source>
        <strain evidence="7 8">QSSC 1-22</strain>
    </source>
</reference>
<dbReference type="EC" id="2.7.13.3" evidence="2"/>
<evidence type="ECO:0000256" key="5">
    <source>
        <dbReference type="ARBA" id="ARBA00022777"/>
    </source>
</evidence>
<evidence type="ECO:0000256" key="4">
    <source>
        <dbReference type="ARBA" id="ARBA00022679"/>
    </source>
</evidence>
<dbReference type="InterPro" id="IPR036097">
    <property type="entry name" value="HisK_dim/P_sf"/>
</dbReference>
<dbReference type="PANTHER" id="PTHR43304">
    <property type="entry name" value="PHYTOCHROME-LIKE PROTEIN CPH1"/>
    <property type="match status" value="1"/>
</dbReference>
<dbReference type="EMBL" id="JAAGVY010000022">
    <property type="protein sequence ID" value="NEN24217.1"/>
    <property type="molecule type" value="Genomic_DNA"/>
</dbReference>
<dbReference type="SUPFAM" id="SSF55874">
    <property type="entry name" value="ATPase domain of HSP90 chaperone/DNA topoisomerase II/histidine kinase"/>
    <property type="match status" value="1"/>
</dbReference>
<name>A0A7K3WRB5_9FLAO</name>
<comment type="caution">
    <text evidence="7">The sequence shown here is derived from an EMBL/GenBank/DDBJ whole genome shotgun (WGS) entry which is preliminary data.</text>
</comment>
<dbReference type="InterPro" id="IPR036890">
    <property type="entry name" value="HATPase_C_sf"/>
</dbReference>
<dbReference type="Gene3D" id="1.10.287.130">
    <property type="match status" value="1"/>
</dbReference>
<dbReference type="Pfam" id="PF02518">
    <property type="entry name" value="HATPase_c"/>
    <property type="match status" value="1"/>
</dbReference>
<organism evidence="7 8">
    <name type="scientific">Cryomorpha ignava</name>
    <dbReference type="NCBI Taxonomy" id="101383"/>
    <lineage>
        <taxon>Bacteria</taxon>
        <taxon>Pseudomonadati</taxon>
        <taxon>Bacteroidota</taxon>
        <taxon>Flavobacteriia</taxon>
        <taxon>Flavobacteriales</taxon>
        <taxon>Cryomorphaceae</taxon>
        <taxon>Cryomorpha</taxon>
    </lineage>
</organism>
<dbReference type="Gene3D" id="3.30.450.20">
    <property type="entry name" value="PAS domain"/>
    <property type="match status" value="1"/>
</dbReference>
<dbReference type="PANTHER" id="PTHR43304:SF1">
    <property type="entry name" value="PAC DOMAIN-CONTAINING PROTEIN"/>
    <property type="match status" value="1"/>
</dbReference>
<dbReference type="PRINTS" id="PR00344">
    <property type="entry name" value="BCTRLSENSOR"/>
</dbReference>
<dbReference type="GO" id="GO:0000155">
    <property type="term" value="F:phosphorelay sensor kinase activity"/>
    <property type="evidence" value="ECO:0007669"/>
    <property type="project" value="InterPro"/>
</dbReference>
<dbReference type="InterPro" id="IPR004358">
    <property type="entry name" value="Sig_transdc_His_kin-like_C"/>
</dbReference>
<dbReference type="AlphaFoldDB" id="A0A7K3WRB5"/>
<dbReference type="SMART" id="SM00387">
    <property type="entry name" value="HATPase_c"/>
    <property type="match status" value="1"/>
</dbReference>
<keyword evidence="7" id="KW-0547">Nucleotide-binding</keyword>
<protein>
    <recommendedName>
        <fullName evidence="2">histidine kinase</fullName>
        <ecNumber evidence="2">2.7.13.3</ecNumber>
    </recommendedName>
</protein>
<evidence type="ECO:0000256" key="2">
    <source>
        <dbReference type="ARBA" id="ARBA00012438"/>
    </source>
</evidence>
<keyword evidence="8" id="KW-1185">Reference proteome</keyword>
<gene>
    <name evidence="7" type="ORF">G3O08_11960</name>
</gene>
<dbReference type="RefSeq" id="WP_163285612.1">
    <property type="nucleotide sequence ID" value="NZ_JAAGVY010000022.1"/>
</dbReference>
<keyword evidence="7" id="KW-0067">ATP-binding</keyword>
<sequence>MSASKLDDLNEDLENYFANTIIPQLYVDGNLILRKFTPPAMKQFTLTEADINKHIEDVTDNIRYPTLIENINEVISTGDILEKEVQTTDKKWFQMNILPYKIRKENRTNGVILTFVDITKRIAVLNELERLNAENDTLLYTLTHDIRQPLSTVLLLADQLMEAYNSKDTEQFTTWVEMLTRASNNMRALLKEFTDHVHVESSLPNEEERVNIEDIFNDVILALRNEIYTNGIEIHTQFDTSEIIFSRKNLRSIVFNLLSNAIKYRRTDEALKIVIKTVKQEDYVLLSIKDNGLGIDKIHHKNIFDKFSRINPQIEGTGIGLYIVNRMLNDKGGKIEVESVIDEGSTFKVYFKSDY</sequence>
<dbReference type="PROSITE" id="PS50109">
    <property type="entry name" value="HIS_KIN"/>
    <property type="match status" value="1"/>
</dbReference>
<dbReference type="SUPFAM" id="SSF47384">
    <property type="entry name" value="Homodimeric domain of signal transducing histidine kinase"/>
    <property type="match status" value="1"/>
</dbReference>
<dbReference type="SMART" id="SM00388">
    <property type="entry name" value="HisKA"/>
    <property type="match status" value="1"/>
</dbReference>
<accession>A0A7K3WRB5</accession>
<evidence type="ECO:0000313" key="8">
    <source>
        <dbReference type="Proteomes" id="UP000486602"/>
    </source>
</evidence>
<dbReference type="CDD" id="cd00082">
    <property type="entry name" value="HisKA"/>
    <property type="match status" value="1"/>
</dbReference>
<evidence type="ECO:0000256" key="3">
    <source>
        <dbReference type="ARBA" id="ARBA00022553"/>
    </source>
</evidence>
<dbReference type="SUPFAM" id="SSF55785">
    <property type="entry name" value="PYP-like sensor domain (PAS domain)"/>
    <property type="match status" value="1"/>
</dbReference>
<dbReference type="Proteomes" id="UP000486602">
    <property type="component" value="Unassembled WGS sequence"/>
</dbReference>
<dbReference type="InterPro" id="IPR035965">
    <property type="entry name" value="PAS-like_dom_sf"/>
</dbReference>
<keyword evidence="3" id="KW-0597">Phosphoprotein</keyword>
<evidence type="ECO:0000313" key="7">
    <source>
        <dbReference type="EMBL" id="NEN24217.1"/>
    </source>
</evidence>
<comment type="catalytic activity">
    <reaction evidence="1">
        <text>ATP + protein L-histidine = ADP + protein N-phospho-L-histidine.</text>
        <dbReference type="EC" id="2.7.13.3"/>
    </reaction>
</comment>
<keyword evidence="4" id="KW-0808">Transferase</keyword>
<keyword evidence="5" id="KW-0418">Kinase</keyword>
<dbReference type="InterPro" id="IPR003661">
    <property type="entry name" value="HisK_dim/P_dom"/>
</dbReference>
<dbReference type="InterPro" id="IPR005467">
    <property type="entry name" value="His_kinase_dom"/>
</dbReference>
<dbReference type="Gene3D" id="3.30.565.10">
    <property type="entry name" value="Histidine kinase-like ATPase, C-terminal domain"/>
    <property type="match status" value="1"/>
</dbReference>
<evidence type="ECO:0000259" key="6">
    <source>
        <dbReference type="PROSITE" id="PS50109"/>
    </source>
</evidence>
<proteinExistence type="predicted"/>
<dbReference type="InterPro" id="IPR052162">
    <property type="entry name" value="Sensor_kinase/Photoreceptor"/>
</dbReference>
<dbReference type="GO" id="GO:0005524">
    <property type="term" value="F:ATP binding"/>
    <property type="evidence" value="ECO:0007669"/>
    <property type="project" value="UniProtKB-KW"/>
</dbReference>
<dbReference type="Pfam" id="PF13596">
    <property type="entry name" value="PAS_10"/>
    <property type="match status" value="1"/>
</dbReference>
<feature type="domain" description="Histidine kinase" evidence="6">
    <location>
        <begin position="141"/>
        <end position="355"/>
    </location>
</feature>
<dbReference type="Pfam" id="PF00512">
    <property type="entry name" value="HisKA"/>
    <property type="match status" value="1"/>
</dbReference>
<evidence type="ECO:0000256" key="1">
    <source>
        <dbReference type="ARBA" id="ARBA00000085"/>
    </source>
</evidence>
<dbReference type="InterPro" id="IPR003594">
    <property type="entry name" value="HATPase_dom"/>
</dbReference>